<dbReference type="PANTHER" id="PTHR43157">
    <property type="entry name" value="PHOSPHATIDYLINOSITOL-GLYCAN BIOSYNTHESIS CLASS F PROTEIN-RELATED"/>
    <property type="match status" value="1"/>
</dbReference>
<keyword evidence="1" id="KW-0560">Oxidoreductase</keyword>
<dbReference type="Pfam" id="PF00106">
    <property type="entry name" value="adh_short"/>
    <property type="match status" value="1"/>
</dbReference>
<name>A0A7D5LAL5_9EURY</name>
<dbReference type="SUPFAM" id="SSF51735">
    <property type="entry name" value="NAD(P)-binding Rossmann-fold domains"/>
    <property type="match status" value="1"/>
</dbReference>
<keyword evidence="3" id="KW-1185">Reference proteome</keyword>
<sequence length="301" mass="31339">MATDRPEAAADVAGVDLGGRTALVTGSTSGVGREVALALARLGADVFVHGRDRTAGTRVAHEAGEAGGEATFLPADFADPDDVDRLAGAVRDRVGSLDLLVHNAGAHFGEGELVDAGTERAEKTFVVNHLAPFRLTHGLRRVLPSRARVVVVASAVHGRADGEFDVRSVEGYDGLDAYARSKLANVLFARESATRLDGVAVASCHPGFVPGSGLWRHASLPVRLAVGGLDRLPAPLTPDIVDGAAAAAATPTYLAASPDAADADGGYYVDCERIQPARIARSAARRRALRTLSEELTGLEW</sequence>
<evidence type="ECO:0000313" key="2">
    <source>
        <dbReference type="EMBL" id="QLG62153.1"/>
    </source>
</evidence>
<organism evidence="2 3">
    <name type="scientific">Halorarum salinum</name>
    <dbReference type="NCBI Taxonomy" id="2743089"/>
    <lineage>
        <taxon>Archaea</taxon>
        <taxon>Methanobacteriati</taxon>
        <taxon>Methanobacteriota</taxon>
        <taxon>Stenosarchaea group</taxon>
        <taxon>Halobacteria</taxon>
        <taxon>Halobacteriales</taxon>
        <taxon>Haloferacaceae</taxon>
        <taxon>Halorarum</taxon>
    </lineage>
</organism>
<evidence type="ECO:0000256" key="1">
    <source>
        <dbReference type="ARBA" id="ARBA00023002"/>
    </source>
</evidence>
<dbReference type="RefSeq" id="WP_179268738.1">
    <property type="nucleotide sequence ID" value="NZ_CP058579.1"/>
</dbReference>
<dbReference type="PANTHER" id="PTHR43157:SF31">
    <property type="entry name" value="PHOSPHATIDYLINOSITOL-GLYCAN BIOSYNTHESIS CLASS F PROTEIN"/>
    <property type="match status" value="1"/>
</dbReference>
<protein>
    <submittedName>
        <fullName evidence="2">SDR family NAD(P)-dependent oxidoreductase</fullName>
    </submittedName>
</protein>
<dbReference type="InterPro" id="IPR002347">
    <property type="entry name" value="SDR_fam"/>
</dbReference>
<dbReference type="KEGG" id="halu:HUG12_10580"/>
<dbReference type="OrthoDB" id="10454at2157"/>
<proteinExistence type="predicted"/>
<dbReference type="PRINTS" id="PR00081">
    <property type="entry name" value="GDHRDH"/>
</dbReference>
<dbReference type="AlphaFoldDB" id="A0A7D5LAL5"/>
<dbReference type="GeneID" id="56037909"/>
<dbReference type="GO" id="GO:0016491">
    <property type="term" value="F:oxidoreductase activity"/>
    <property type="evidence" value="ECO:0007669"/>
    <property type="project" value="UniProtKB-KW"/>
</dbReference>
<evidence type="ECO:0000313" key="3">
    <source>
        <dbReference type="Proteomes" id="UP000509626"/>
    </source>
</evidence>
<gene>
    <name evidence="2" type="ORF">HUG12_10580</name>
</gene>
<dbReference type="Proteomes" id="UP000509626">
    <property type="component" value="Chromosome"/>
</dbReference>
<reference evidence="2 3" key="1">
    <citation type="submission" date="2020-06" db="EMBL/GenBank/DDBJ databases">
        <title>NJ-3-1, isolated from saline soil.</title>
        <authorList>
            <person name="Cui H.L."/>
            <person name="Shi X."/>
        </authorList>
    </citation>
    <scope>NUCLEOTIDE SEQUENCE [LARGE SCALE GENOMIC DNA]</scope>
    <source>
        <strain evidence="2 3">NJ-3-1</strain>
    </source>
</reference>
<dbReference type="InterPro" id="IPR036291">
    <property type="entry name" value="NAD(P)-bd_dom_sf"/>
</dbReference>
<accession>A0A7D5LAL5</accession>
<dbReference type="EMBL" id="CP058579">
    <property type="protein sequence ID" value="QLG62153.1"/>
    <property type="molecule type" value="Genomic_DNA"/>
</dbReference>
<dbReference type="Gene3D" id="3.40.50.720">
    <property type="entry name" value="NAD(P)-binding Rossmann-like Domain"/>
    <property type="match status" value="1"/>
</dbReference>